<evidence type="ECO:0000313" key="2">
    <source>
        <dbReference type="EMBL" id="CAA9342935.1"/>
    </source>
</evidence>
<dbReference type="EMBL" id="CADCTW010000148">
    <property type="protein sequence ID" value="CAA9342935.1"/>
    <property type="molecule type" value="Genomic_DNA"/>
</dbReference>
<dbReference type="Gene3D" id="1.10.10.1320">
    <property type="entry name" value="Anti-sigma factor, zinc-finger domain"/>
    <property type="match status" value="1"/>
</dbReference>
<feature type="region of interest" description="Disordered" evidence="1">
    <location>
        <begin position="128"/>
        <end position="161"/>
    </location>
</feature>
<feature type="compositionally biased region" description="Pro residues" evidence="1">
    <location>
        <begin position="148"/>
        <end position="157"/>
    </location>
</feature>
<sequence>MSTHPDITALRLFSAMELPPAEQERTASHLAACPSCRDEMRRAGEIVERVRQATELPVPEGTWERIQARRAAGDRVIPPALPVAPAARRETVPSRFPRRAAAIVLACAGVASAAAAVPMLRDWMAPAEQATGSSKAPSAPAQPTTVPNAPPPAPPAAPRVAGSSIAPVGGVAAVDVDGATSELRIRVRLADQAEVEVRASGAAADAVFHPRKGRIRIQDPGPGQLEIILPREARRVTVRVNGRPQLVAEDGRIDVLRQAHDTIDSEIVLSPVPR</sequence>
<dbReference type="AlphaFoldDB" id="A0A6J4LUV1"/>
<name>A0A6J4LUV1_9BACT</name>
<accession>A0A6J4LUV1</accession>
<proteinExistence type="predicted"/>
<gene>
    <name evidence="2" type="ORF">AVDCRST_MAG68-3093</name>
</gene>
<protein>
    <recommendedName>
        <fullName evidence="3">Zinc-finger domain-containing protein</fullName>
    </recommendedName>
</protein>
<evidence type="ECO:0008006" key="3">
    <source>
        <dbReference type="Google" id="ProtNLM"/>
    </source>
</evidence>
<dbReference type="InterPro" id="IPR041916">
    <property type="entry name" value="Anti_sigma_zinc_sf"/>
</dbReference>
<evidence type="ECO:0000256" key="1">
    <source>
        <dbReference type="SAM" id="MobiDB-lite"/>
    </source>
</evidence>
<organism evidence="2">
    <name type="scientific">uncultured Gemmatimonadota bacterium</name>
    <dbReference type="NCBI Taxonomy" id="203437"/>
    <lineage>
        <taxon>Bacteria</taxon>
        <taxon>Pseudomonadati</taxon>
        <taxon>Gemmatimonadota</taxon>
        <taxon>environmental samples</taxon>
    </lineage>
</organism>
<reference evidence="2" key="1">
    <citation type="submission" date="2020-02" db="EMBL/GenBank/DDBJ databases">
        <authorList>
            <person name="Meier V. D."/>
        </authorList>
    </citation>
    <scope>NUCLEOTIDE SEQUENCE</scope>
    <source>
        <strain evidence="2">AVDCRST_MAG68</strain>
    </source>
</reference>